<dbReference type="SUPFAM" id="SSF48403">
    <property type="entry name" value="Ankyrin repeat"/>
    <property type="match status" value="1"/>
</dbReference>
<gene>
    <name evidence="10" type="ORF">ACH5RR_031418</name>
</gene>
<evidence type="ECO:0000259" key="9">
    <source>
        <dbReference type="Pfam" id="PF13962"/>
    </source>
</evidence>
<dbReference type="PROSITE" id="PS50088">
    <property type="entry name" value="ANK_REPEAT"/>
    <property type="match status" value="2"/>
</dbReference>
<feature type="transmembrane region" description="Helical" evidence="8">
    <location>
        <begin position="379"/>
        <end position="397"/>
    </location>
</feature>
<proteinExistence type="predicted"/>
<dbReference type="InterPro" id="IPR026961">
    <property type="entry name" value="PGG_dom"/>
</dbReference>
<feature type="domain" description="PGG" evidence="9">
    <location>
        <begin position="370"/>
        <end position="481"/>
    </location>
</feature>
<dbReference type="Pfam" id="PF13962">
    <property type="entry name" value="PGG"/>
    <property type="match status" value="1"/>
</dbReference>
<sequence length="549" mass="60543">MTPKNNTVLHVAALFGNTKSVKVILALSSSLLLSRVNIRGETALHIAAKEGHLDIVHLLVETAKTSQQVLESGITLVKEMLRITDKDEDTALHKAVRNRQCNVVKILAKEDPEFAFPPNKAGETPVYLAAEGGCNVCLSQILNICVSPAYDGPCGRTALHAAAIFNYQGLCEEADTYGWTPLHYAALFGHVQRVRQILIINMSQAYLATNKDQVTALHIAASQGHTKVMTELLSYCPDCWEMVNDKGQNILHVAVANEKANVIRFIIDSSLLSSLIDERDLDGNTPLHLLATSGRFVPGLIMHPRANKMAFNNDNMTPLDEAYKYTSDWGLIKRTMRIVGGFGLRDVVRDYDEIVSEEKPSDKDLEVIQEMRKEADTSLIVATLIATVTFAAGFTLPGGYDSNSGPNKGLAILTRKAAFKAFVITDTIALVSSTCAVFVYFMKADYVYRHKLVRHYTSTKSLVTIAMGALVLAFVTGLYAVLPHSSGLAISTAIMGCSSFLVYYWELRPAFSTIRGRPKYLYSEHTNNRGRPTYIFGGNKKPPQKFVRF</sequence>
<comment type="caution">
    <text evidence="10">The sequence shown here is derived from an EMBL/GenBank/DDBJ whole genome shotgun (WGS) entry which is preliminary data.</text>
</comment>
<reference evidence="10 11" key="1">
    <citation type="submission" date="2024-11" db="EMBL/GenBank/DDBJ databases">
        <title>A near-complete genome assembly of Cinchona calisaya.</title>
        <authorList>
            <person name="Lian D.C."/>
            <person name="Zhao X.W."/>
            <person name="Wei L."/>
        </authorList>
    </citation>
    <scope>NUCLEOTIDE SEQUENCE [LARGE SCALE GENOMIC DNA]</scope>
    <source>
        <tissue evidence="10">Nenye</tissue>
    </source>
</reference>
<keyword evidence="4 8" id="KW-1133">Transmembrane helix</keyword>
<protein>
    <recommendedName>
        <fullName evidence="9">PGG domain-containing protein</fullName>
    </recommendedName>
</protein>
<dbReference type="GO" id="GO:0016020">
    <property type="term" value="C:membrane"/>
    <property type="evidence" value="ECO:0007669"/>
    <property type="project" value="UniProtKB-SubCell"/>
</dbReference>
<accession>A0ABD2YH49</accession>
<feature type="transmembrane region" description="Helical" evidence="8">
    <location>
        <begin position="417"/>
        <end position="441"/>
    </location>
</feature>
<evidence type="ECO:0000256" key="4">
    <source>
        <dbReference type="ARBA" id="ARBA00022989"/>
    </source>
</evidence>
<evidence type="ECO:0000256" key="5">
    <source>
        <dbReference type="ARBA" id="ARBA00023043"/>
    </source>
</evidence>
<dbReference type="InterPro" id="IPR036770">
    <property type="entry name" value="Ankyrin_rpt-contain_sf"/>
</dbReference>
<evidence type="ECO:0000256" key="6">
    <source>
        <dbReference type="ARBA" id="ARBA00023136"/>
    </source>
</evidence>
<dbReference type="InterPro" id="IPR002110">
    <property type="entry name" value="Ankyrin_rpt"/>
</dbReference>
<feature type="transmembrane region" description="Helical" evidence="8">
    <location>
        <begin position="488"/>
        <end position="505"/>
    </location>
</feature>
<dbReference type="AlphaFoldDB" id="A0ABD2YH49"/>
<evidence type="ECO:0000256" key="8">
    <source>
        <dbReference type="SAM" id="Phobius"/>
    </source>
</evidence>
<name>A0ABD2YH49_9GENT</name>
<feature type="repeat" description="ANK" evidence="7">
    <location>
        <begin position="177"/>
        <end position="199"/>
    </location>
</feature>
<evidence type="ECO:0000256" key="1">
    <source>
        <dbReference type="ARBA" id="ARBA00004141"/>
    </source>
</evidence>
<dbReference type="PANTHER" id="PTHR24186">
    <property type="entry name" value="PROTEIN PHOSPHATASE 1 REGULATORY SUBUNIT"/>
    <property type="match status" value="1"/>
</dbReference>
<feature type="repeat" description="ANK" evidence="7">
    <location>
        <begin position="39"/>
        <end position="61"/>
    </location>
</feature>
<evidence type="ECO:0000313" key="10">
    <source>
        <dbReference type="EMBL" id="KAL3506036.1"/>
    </source>
</evidence>
<evidence type="ECO:0000256" key="3">
    <source>
        <dbReference type="ARBA" id="ARBA00022737"/>
    </source>
</evidence>
<keyword evidence="11" id="KW-1185">Reference proteome</keyword>
<dbReference type="SMART" id="SM00248">
    <property type="entry name" value="ANK"/>
    <property type="match status" value="7"/>
</dbReference>
<keyword evidence="3" id="KW-0677">Repeat</keyword>
<dbReference type="EMBL" id="JBJUIK010000013">
    <property type="protein sequence ID" value="KAL3506036.1"/>
    <property type="molecule type" value="Genomic_DNA"/>
</dbReference>
<keyword evidence="5 7" id="KW-0040">ANK repeat</keyword>
<dbReference type="Proteomes" id="UP001630127">
    <property type="component" value="Unassembled WGS sequence"/>
</dbReference>
<dbReference type="PROSITE" id="PS50297">
    <property type="entry name" value="ANK_REP_REGION"/>
    <property type="match status" value="2"/>
</dbReference>
<keyword evidence="2 8" id="KW-0812">Transmembrane</keyword>
<organism evidence="10 11">
    <name type="scientific">Cinchona calisaya</name>
    <dbReference type="NCBI Taxonomy" id="153742"/>
    <lineage>
        <taxon>Eukaryota</taxon>
        <taxon>Viridiplantae</taxon>
        <taxon>Streptophyta</taxon>
        <taxon>Embryophyta</taxon>
        <taxon>Tracheophyta</taxon>
        <taxon>Spermatophyta</taxon>
        <taxon>Magnoliopsida</taxon>
        <taxon>eudicotyledons</taxon>
        <taxon>Gunneridae</taxon>
        <taxon>Pentapetalae</taxon>
        <taxon>asterids</taxon>
        <taxon>lamiids</taxon>
        <taxon>Gentianales</taxon>
        <taxon>Rubiaceae</taxon>
        <taxon>Cinchonoideae</taxon>
        <taxon>Cinchoneae</taxon>
        <taxon>Cinchona</taxon>
    </lineage>
</organism>
<comment type="subcellular location">
    <subcellularLocation>
        <location evidence="1">Membrane</location>
        <topology evidence="1">Multi-pass membrane protein</topology>
    </subcellularLocation>
</comment>
<dbReference type="Gene3D" id="1.25.40.20">
    <property type="entry name" value="Ankyrin repeat-containing domain"/>
    <property type="match status" value="3"/>
</dbReference>
<feature type="transmembrane region" description="Helical" evidence="8">
    <location>
        <begin position="462"/>
        <end position="482"/>
    </location>
</feature>
<dbReference type="PANTHER" id="PTHR24186:SF50">
    <property type="entry name" value="ANKYRIN REPEAT-CONTAINING PROTEIN ITN1-LIKE ISOFORM X1"/>
    <property type="match status" value="1"/>
</dbReference>
<evidence type="ECO:0000256" key="7">
    <source>
        <dbReference type="PROSITE-ProRule" id="PRU00023"/>
    </source>
</evidence>
<dbReference type="Pfam" id="PF12796">
    <property type="entry name" value="Ank_2"/>
    <property type="match status" value="4"/>
</dbReference>
<evidence type="ECO:0000313" key="11">
    <source>
        <dbReference type="Proteomes" id="UP001630127"/>
    </source>
</evidence>
<keyword evidence="6 8" id="KW-0472">Membrane</keyword>
<evidence type="ECO:0000256" key="2">
    <source>
        <dbReference type="ARBA" id="ARBA00022692"/>
    </source>
</evidence>